<feature type="transmembrane region" description="Helical" evidence="10">
    <location>
        <begin position="148"/>
        <end position="172"/>
    </location>
</feature>
<comment type="similarity">
    <text evidence="2">Belongs to the cation diffusion facilitator (CDF) transporter (TC 2.A.4) family. SLC30A subfamily.</text>
</comment>
<evidence type="ECO:0000256" key="8">
    <source>
        <dbReference type="ARBA" id="ARBA00023136"/>
    </source>
</evidence>
<keyword evidence="4 10" id="KW-0812">Transmembrane</keyword>
<dbReference type="Pfam" id="PF01545">
    <property type="entry name" value="Cation_efflux"/>
    <property type="match status" value="1"/>
</dbReference>
<comment type="subcellular location">
    <subcellularLocation>
        <location evidence="1">Membrane</location>
        <topology evidence="1">Multi-pass membrane protein</topology>
    </subcellularLocation>
</comment>
<name>A0ABT1CFX7_9PROT</name>
<keyword evidence="8 10" id="KW-0472">Membrane</keyword>
<evidence type="ECO:0000256" key="9">
    <source>
        <dbReference type="SAM" id="MobiDB-lite"/>
    </source>
</evidence>
<evidence type="ECO:0000313" key="14">
    <source>
        <dbReference type="Proteomes" id="UP001523401"/>
    </source>
</evidence>
<dbReference type="Pfam" id="PF16916">
    <property type="entry name" value="ZT_dimer"/>
    <property type="match status" value="1"/>
</dbReference>
<keyword evidence="5" id="KW-0864">Zinc transport</keyword>
<feature type="transmembrane region" description="Helical" evidence="10">
    <location>
        <begin position="216"/>
        <end position="233"/>
    </location>
</feature>
<dbReference type="InterPro" id="IPR027470">
    <property type="entry name" value="Cation_efflux_CTD"/>
</dbReference>
<keyword evidence="7" id="KW-0406">Ion transport</keyword>
<dbReference type="InterPro" id="IPR002524">
    <property type="entry name" value="Cation_efflux"/>
</dbReference>
<comment type="caution">
    <text evidence="13">The sequence shown here is derived from an EMBL/GenBank/DDBJ whole genome shotgun (WGS) entry which is preliminary data.</text>
</comment>
<dbReference type="PANTHER" id="PTHR11562:SF17">
    <property type="entry name" value="RE54080P-RELATED"/>
    <property type="match status" value="1"/>
</dbReference>
<keyword evidence="14" id="KW-1185">Reference proteome</keyword>
<gene>
    <name evidence="13" type="ORF">NF685_07015</name>
</gene>
<dbReference type="InterPro" id="IPR050681">
    <property type="entry name" value="CDF/SLC30A"/>
</dbReference>
<evidence type="ECO:0000256" key="3">
    <source>
        <dbReference type="ARBA" id="ARBA00022448"/>
    </source>
</evidence>
<evidence type="ECO:0000256" key="1">
    <source>
        <dbReference type="ARBA" id="ARBA00004141"/>
    </source>
</evidence>
<dbReference type="EMBL" id="JAMXQU010000004">
    <property type="protein sequence ID" value="MCO6159773.1"/>
    <property type="molecule type" value="Genomic_DNA"/>
</dbReference>
<feature type="transmembrane region" description="Helical" evidence="10">
    <location>
        <begin position="49"/>
        <end position="70"/>
    </location>
</feature>
<dbReference type="InterPro" id="IPR058533">
    <property type="entry name" value="Cation_efflux_TM"/>
</dbReference>
<evidence type="ECO:0000256" key="10">
    <source>
        <dbReference type="SAM" id="Phobius"/>
    </source>
</evidence>
<accession>A0ABT1CFX7</accession>
<organism evidence="13 14">
    <name type="scientific">Asaia lannensis NBRC 102526</name>
    <dbReference type="NCBI Taxonomy" id="1307926"/>
    <lineage>
        <taxon>Bacteria</taxon>
        <taxon>Pseudomonadati</taxon>
        <taxon>Pseudomonadota</taxon>
        <taxon>Alphaproteobacteria</taxon>
        <taxon>Acetobacterales</taxon>
        <taxon>Acetobacteraceae</taxon>
        <taxon>Asaia</taxon>
    </lineage>
</organism>
<keyword evidence="5" id="KW-0862">Zinc</keyword>
<evidence type="ECO:0000256" key="4">
    <source>
        <dbReference type="ARBA" id="ARBA00022692"/>
    </source>
</evidence>
<feature type="compositionally biased region" description="Basic and acidic residues" evidence="9">
    <location>
        <begin position="1"/>
        <end position="27"/>
    </location>
</feature>
<dbReference type="RefSeq" id="WP_252849113.1">
    <property type="nucleotide sequence ID" value="NZ_BAPW01000010.1"/>
</dbReference>
<feature type="transmembrane region" description="Helical" evidence="10">
    <location>
        <begin position="117"/>
        <end position="136"/>
    </location>
</feature>
<evidence type="ECO:0000313" key="13">
    <source>
        <dbReference type="EMBL" id="MCO6159773.1"/>
    </source>
</evidence>
<dbReference type="Gene3D" id="1.20.1510.10">
    <property type="entry name" value="Cation efflux protein transmembrane domain"/>
    <property type="match status" value="1"/>
</dbReference>
<evidence type="ECO:0000256" key="5">
    <source>
        <dbReference type="ARBA" id="ARBA00022906"/>
    </source>
</evidence>
<reference evidence="13 14" key="1">
    <citation type="submission" date="2022-06" db="EMBL/GenBank/DDBJ databases">
        <title>Whole-genome of Asaia lannensis strain LMG 27011T.</title>
        <authorList>
            <person name="Sombolestani A."/>
        </authorList>
    </citation>
    <scope>NUCLEOTIDE SEQUENCE [LARGE SCALE GENOMIC DNA]</scope>
    <source>
        <strain evidence="13 14">NBRC 102526</strain>
    </source>
</reference>
<sequence>MAQHPCEHTHDAGHDRHDHDHDHDHDHHGHGHGHGHHGHVHEPASYGRAFLIGMGLNVAYIIAETIWGLLAHSLSLLSDAGHNLSDVLGLGAAWLAHSLARRAPSARFTYGLKRSTILSALGNAVLLLLVTGGIIGEAIPRLIAPGEVAGRVVMLVALGGILVNGGTALLFMRGGKDDLNLRGAFVHMAADALMSLAVVVTGLVIMMTGWTILDPIVSLAVCIFIILGTWSLLKSSLDMALDGVPSRLRLDDVEASLRAVEGVEDLHHLHIWPLSTTETALTVHLVSVVSQNGHARILREASTMLATRYRIGHATFQIESPGTDREEGHYPCGSTPCGATASC</sequence>
<dbReference type="SUPFAM" id="SSF161111">
    <property type="entry name" value="Cation efflux protein transmembrane domain-like"/>
    <property type="match status" value="1"/>
</dbReference>
<dbReference type="InterPro" id="IPR027469">
    <property type="entry name" value="Cation_efflux_TMD_sf"/>
</dbReference>
<feature type="domain" description="Cation efflux protein cytoplasmic" evidence="12">
    <location>
        <begin position="247"/>
        <end position="320"/>
    </location>
</feature>
<evidence type="ECO:0000256" key="7">
    <source>
        <dbReference type="ARBA" id="ARBA00023065"/>
    </source>
</evidence>
<feature type="compositionally biased region" description="Basic residues" evidence="9">
    <location>
        <begin position="28"/>
        <end position="39"/>
    </location>
</feature>
<evidence type="ECO:0000256" key="2">
    <source>
        <dbReference type="ARBA" id="ARBA00008873"/>
    </source>
</evidence>
<proteinExistence type="inferred from homology"/>
<protein>
    <submittedName>
        <fullName evidence="13">Cation diffusion facilitator family transporter</fullName>
    </submittedName>
</protein>
<feature type="region of interest" description="Disordered" evidence="9">
    <location>
        <begin position="1"/>
        <end position="40"/>
    </location>
</feature>
<feature type="transmembrane region" description="Helical" evidence="10">
    <location>
        <begin position="184"/>
        <end position="210"/>
    </location>
</feature>
<keyword evidence="6 10" id="KW-1133">Transmembrane helix</keyword>
<dbReference type="Proteomes" id="UP001523401">
    <property type="component" value="Unassembled WGS sequence"/>
</dbReference>
<evidence type="ECO:0000256" key="6">
    <source>
        <dbReference type="ARBA" id="ARBA00022989"/>
    </source>
</evidence>
<dbReference type="NCBIfam" id="TIGR01297">
    <property type="entry name" value="CDF"/>
    <property type="match status" value="1"/>
</dbReference>
<feature type="domain" description="Cation efflux protein transmembrane" evidence="11">
    <location>
        <begin position="52"/>
        <end position="238"/>
    </location>
</feature>
<keyword evidence="3" id="KW-0813">Transport</keyword>
<evidence type="ECO:0000259" key="11">
    <source>
        <dbReference type="Pfam" id="PF01545"/>
    </source>
</evidence>
<evidence type="ECO:0000259" key="12">
    <source>
        <dbReference type="Pfam" id="PF16916"/>
    </source>
</evidence>
<dbReference type="PANTHER" id="PTHR11562">
    <property type="entry name" value="CATION EFFLUX PROTEIN/ ZINC TRANSPORTER"/>
    <property type="match status" value="1"/>
</dbReference>